<dbReference type="RefSeq" id="WP_232011464.1">
    <property type="nucleotide sequence ID" value="NZ_LS483250.1"/>
</dbReference>
<evidence type="ECO:0000313" key="2">
    <source>
        <dbReference type="Proteomes" id="UP000250163"/>
    </source>
</evidence>
<gene>
    <name evidence="1" type="ORF">MORIYA_0338</name>
</gene>
<reference evidence="2" key="1">
    <citation type="submission" date="2018-05" db="EMBL/GenBank/DDBJ databases">
        <authorList>
            <person name="Cea G.-C."/>
            <person name="William W."/>
        </authorList>
    </citation>
    <scope>NUCLEOTIDE SEQUENCE [LARGE SCALE GENOMIC DNA]</scope>
    <source>
        <strain evidence="2">DB21MT 5</strain>
    </source>
</reference>
<dbReference type="EMBL" id="LS483250">
    <property type="protein sequence ID" value="SQD76816.1"/>
    <property type="molecule type" value="Genomic_DNA"/>
</dbReference>
<evidence type="ECO:0000313" key="1">
    <source>
        <dbReference type="EMBL" id="SQD76816.1"/>
    </source>
</evidence>
<keyword evidence="2" id="KW-1185">Reference proteome</keyword>
<proteinExistence type="predicted"/>
<dbReference type="Proteomes" id="UP000250163">
    <property type="component" value="Chromosome MORIYA"/>
</dbReference>
<accession>A0A330LKT7</accession>
<organism evidence="1 2">
    <name type="scientific">Moritella yayanosii</name>
    <dbReference type="NCBI Taxonomy" id="69539"/>
    <lineage>
        <taxon>Bacteria</taxon>
        <taxon>Pseudomonadati</taxon>
        <taxon>Pseudomonadota</taxon>
        <taxon>Gammaproteobacteria</taxon>
        <taxon>Alteromonadales</taxon>
        <taxon>Moritellaceae</taxon>
        <taxon>Moritella</taxon>
    </lineage>
</organism>
<sequence>MTSNHQQDLVSTRKLVNRFDPNNQGFFGGPSENAVLASIAEVSIQLIQAQKIKHQVTTILAQPLADIEYLTPKVGKEWQRELNNINQNIIQFINNIEKNRAVSRQKIDRDRIQKKVHDLEINIVIAEYYSPLEKQFHQLNKRLIPQSYNTVLQGLQQLDNVITTAPRDTTALTDAANQIKKEIQSAEHIATDVNWINNLDKNQREEIVLHYRATLEGLGLKFLNQDLSNLSYKAQVSTFERELSAQLAEFVTEESDVAITDDAETKIENNLIETSTEDVTVETTQVTTNSIVNNEY</sequence>
<name>A0A330LKT7_9GAMM</name>
<protein>
    <submittedName>
        <fullName evidence="1">Uncharacterized protein</fullName>
    </submittedName>
</protein>
<dbReference type="KEGG" id="mya:MORIYA_0338"/>
<dbReference type="AlphaFoldDB" id="A0A330LKT7"/>